<dbReference type="AlphaFoldDB" id="A0A4Z2HJZ7"/>
<protein>
    <submittedName>
        <fullName evidence="1">Uncharacterized protein</fullName>
    </submittedName>
</protein>
<evidence type="ECO:0000313" key="1">
    <source>
        <dbReference type="EMBL" id="TNN65605.1"/>
    </source>
</evidence>
<accession>A0A4Z2HJZ7</accession>
<gene>
    <name evidence="1" type="ORF">EYF80_024134</name>
</gene>
<comment type="caution">
    <text evidence="1">The sequence shown here is derived from an EMBL/GenBank/DDBJ whole genome shotgun (WGS) entry which is preliminary data.</text>
</comment>
<evidence type="ECO:0000313" key="2">
    <source>
        <dbReference type="Proteomes" id="UP000314294"/>
    </source>
</evidence>
<keyword evidence="2" id="KW-1185">Reference proteome</keyword>
<reference evidence="1 2" key="1">
    <citation type="submission" date="2019-03" db="EMBL/GenBank/DDBJ databases">
        <title>First draft genome of Liparis tanakae, snailfish: a comprehensive survey of snailfish specific genes.</title>
        <authorList>
            <person name="Kim W."/>
            <person name="Song I."/>
            <person name="Jeong J.-H."/>
            <person name="Kim D."/>
            <person name="Kim S."/>
            <person name="Ryu S."/>
            <person name="Song J.Y."/>
            <person name="Lee S.K."/>
        </authorList>
    </citation>
    <scope>NUCLEOTIDE SEQUENCE [LARGE SCALE GENOMIC DNA]</scope>
    <source>
        <tissue evidence="1">Muscle</tissue>
    </source>
</reference>
<dbReference type="Proteomes" id="UP000314294">
    <property type="component" value="Unassembled WGS sequence"/>
</dbReference>
<organism evidence="1 2">
    <name type="scientific">Liparis tanakae</name>
    <name type="common">Tanaka's snailfish</name>
    <dbReference type="NCBI Taxonomy" id="230148"/>
    <lineage>
        <taxon>Eukaryota</taxon>
        <taxon>Metazoa</taxon>
        <taxon>Chordata</taxon>
        <taxon>Craniata</taxon>
        <taxon>Vertebrata</taxon>
        <taxon>Euteleostomi</taxon>
        <taxon>Actinopterygii</taxon>
        <taxon>Neopterygii</taxon>
        <taxon>Teleostei</taxon>
        <taxon>Neoteleostei</taxon>
        <taxon>Acanthomorphata</taxon>
        <taxon>Eupercaria</taxon>
        <taxon>Perciformes</taxon>
        <taxon>Cottioidei</taxon>
        <taxon>Cottales</taxon>
        <taxon>Liparidae</taxon>
        <taxon>Liparis</taxon>
    </lineage>
</organism>
<name>A0A4Z2HJZ7_9TELE</name>
<proteinExistence type="predicted"/>
<sequence>MEEEGGGISETEAGLNEAPRVAAGAGRMSYLGPSEARVLRRRFEQQRDTLALLSPGTLALREFRCPN</sequence>
<dbReference type="EMBL" id="SRLO01000232">
    <property type="protein sequence ID" value="TNN65605.1"/>
    <property type="molecule type" value="Genomic_DNA"/>
</dbReference>